<sequence>MGSAFLIGRKSTKKITKKVENEKIEDESCKGLHFLLPDSSSPCIEQQQPSSNGADKLCDNDSTSLLSTPSLIQSEHSKEEENSPSCDKLPVHKEELVLSETKISLLPDPDHGLNEVSEARIEVIQGNKKTEVLARVHQDQATIFSTPDLQVDSKREFLVDEKHNDKEELSMLQLLIQLR</sequence>
<evidence type="ECO:0000313" key="2">
    <source>
        <dbReference type="EMBL" id="KAK4355652.1"/>
    </source>
</evidence>
<feature type="compositionally biased region" description="Polar residues" evidence="1">
    <location>
        <begin position="40"/>
        <end position="53"/>
    </location>
</feature>
<dbReference type="AlphaFoldDB" id="A0AAE1RRJ5"/>
<organism evidence="2 3">
    <name type="scientific">Anisodus tanguticus</name>
    <dbReference type="NCBI Taxonomy" id="243964"/>
    <lineage>
        <taxon>Eukaryota</taxon>
        <taxon>Viridiplantae</taxon>
        <taxon>Streptophyta</taxon>
        <taxon>Embryophyta</taxon>
        <taxon>Tracheophyta</taxon>
        <taxon>Spermatophyta</taxon>
        <taxon>Magnoliopsida</taxon>
        <taxon>eudicotyledons</taxon>
        <taxon>Gunneridae</taxon>
        <taxon>Pentapetalae</taxon>
        <taxon>asterids</taxon>
        <taxon>lamiids</taxon>
        <taxon>Solanales</taxon>
        <taxon>Solanaceae</taxon>
        <taxon>Solanoideae</taxon>
        <taxon>Hyoscyameae</taxon>
        <taxon>Anisodus</taxon>
    </lineage>
</organism>
<comment type="caution">
    <text evidence="2">The sequence shown here is derived from an EMBL/GenBank/DDBJ whole genome shotgun (WGS) entry which is preliminary data.</text>
</comment>
<protein>
    <submittedName>
        <fullName evidence="2">Uncharacterized protein</fullName>
    </submittedName>
</protein>
<feature type="region of interest" description="Disordered" evidence="1">
    <location>
        <begin position="40"/>
        <end position="89"/>
    </location>
</feature>
<reference evidence="2" key="1">
    <citation type="submission" date="2023-12" db="EMBL/GenBank/DDBJ databases">
        <title>Genome assembly of Anisodus tanguticus.</title>
        <authorList>
            <person name="Wang Y.-J."/>
        </authorList>
    </citation>
    <scope>NUCLEOTIDE SEQUENCE</scope>
    <source>
        <strain evidence="2">KB-2021</strain>
        <tissue evidence="2">Leaf</tissue>
    </source>
</reference>
<gene>
    <name evidence="2" type="ORF">RND71_024623</name>
</gene>
<feature type="compositionally biased region" description="Polar residues" evidence="1">
    <location>
        <begin position="60"/>
        <end position="74"/>
    </location>
</feature>
<evidence type="ECO:0000256" key="1">
    <source>
        <dbReference type="SAM" id="MobiDB-lite"/>
    </source>
</evidence>
<keyword evidence="3" id="KW-1185">Reference proteome</keyword>
<dbReference type="EMBL" id="JAVYJV010000013">
    <property type="protein sequence ID" value="KAK4355652.1"/>
    <property type="molecule type" value="Genomic_DNA"/>
</dbReference>
<proteinExistence type="predicted"/>
<evidence type="ECO:0000313" key="3">
    <source>
        <dbReference type="Proteomes" id="UP001291623"/>
    </source>
</evidence>
<accession>A0AAE1RRJ5</accession>
<dbReference type="Proteomes" id="UP001291623">
    <property type="component" value="Unassembled WGS sequence"/>
</dbReference>
<name>A0AAE1RRJ5_9SOLA</name>